<dbReference type="GO" id="GO:0004792">
    <property type="term" value="F:thiosulfate-cyanide sulfurtransferase activity"/>
    <property type="evidence" value="ECO:0007669"/>
    <property type="project" value="TreeGrafter"/>
</dbReference>
<dbReference type="InterPro" id="IPR000594">
    <property type="entry name" value="ThiF_NAD_FAD-bd"/>
</dbReference>
<dbReference type="GO" id="GO:0016779">
    <property type="term" value="F:nucleotidyltransferase activity"/>
    <property type="evidence" value="ECO:0007669"/>
    <property type="project" value="TreeGrafter"/>
</dbReference>
<proteinExistence type="inferred from homology"/>
<dbReference type="GO" id="GO:0005829">
    <property type="term" value="C:cytosol"/>
    <property type="evidence" value="ECO:0007669"/>
    <property type="project" value="TreeGrafter"/>
</dbReference>
<dbReference type="CDD" id="cd00757">
    <property type="entry name" value="ThiF_MoeB_HesA_family"/>
    <property type="match status" value="1"/>
</dbReference>
<evidence type="ECO:0000256" key="1">
    <source>
        <dbReference type="ARBA" id="ARBA00009919"/>
    </source>
</evidence>
<protein>
    <submittedName>
        <fullName evidence="3">Thiamine biosynthesis protein ThiF</fullName>
    </submittedName>
</protein>
<dbReference type="PANTHER" id="PTHR10953">
    <property type="entry name" value="UBIQUITIN-ACTIVATING ENZYME E1"/>
    <property type="match status" value="1"/>
</dbReference>
<dbReference type="GO" id="GO:0008641">
    <property type="term" value="F:ubiquitin-like modifier activating enzyme activity"/>
    <property type="evidence" value="ECO:0007669"/>
    <property type="project" value="InterPro"/>
</dbReference>
<evidence type="ECO:0000259" key="2">
    <source>
        <dbReference type="Pfam" id="PF00899"/>
    </source>
</evidence>
<accession>A0A2T7BH50</accession>
<dbReference type="GO" id="GO:0008146">
    <property type="term" value="F:sulfotransferase activity"/>
    <property type="evidence" value="ECO:0007669"/>
    <property type="project" value="TreeGrafter"/>
</dbReference>
<organism evidence="3 4">
    <name type="scientific">Chitinophaga parva</name>
    <dbReference type="NCBI Taxonomy" id="2169414"/>
    <lineage>
        <taxon>Bacteria</taxon>
        <taxon>Pseudomonadati</taxon>
        <taxon>Bacteroidota</taxon>
        <taxon>Chitinophagia</taxon>
        <taxon>Chitinophagales</taxon>
        <taxon>Chitinophagaceae</taxon>
        <taxon>Chitinophaga</taxon>
    </lineage>
</organism>
<evidence type="ECO:0000313" key="3">
    <source>
        <dbReference type="EMBL" id="PUZ25607.1"/>
    </source>
</evidence>
<sequence length="236" mass="25551">MKLATNEVLRYLKQMQLPFVGSEGQQRLKSARVAVIGAGGLGCPVLQYLCAAGIGHLAVFDHDVVDASNLHRQILYTTADVEKKKVTAAQAILQAQNPYCEITAHAVMITGDNVALLQGYDLVIDGCDNFTTRYVVNDACVQFGLPLVYGSILGDQGQVAVFNLEGSRHLRHIFPEPPQPGDVPDCSENGVLGPVPGIIGTILANTAINLLLRRPVLTNQFLLIDTLTMERTVLQF</sequence>
<evidence type="ECO:0000313" key="4">
    <source>
        <dbReference type="Proteomes" id="UP000244450"/>
    </source>
</evidence>
<comment type="caution">
    <text evidence="3">The sequence shown here is derived from an EMBL/GenBank/DDBJ whole genome shotgun (WGS) entry which is preliminary data.</text>
</comment>
<keyword evidence="4" id="KW-1185">Reference proteome</keyword>
<dbReference type="FunFam" id="3.40.50.720:FF:000080">
    <property type="entry name" value="Thiazole biosynthesis adenylyltransferase ThiF"/>
    <property type="match status" value="1"/>
</dbReference>
<dbReference type="OrthoDB" id="9804286at2"/>
<feature type="domain" description="THIF-type NAD/FAD binding fold" evidence="2">
    <location>
        <begin position="11"/>
        <end position="233"/>
    </location>
</feature>
<dbReference type="Gene3D" id="3.40.50.720">
    <property type="entry name" value="NAD(P)-binding Rossmann-like Domain"/>
    <property type="match status" value="1"/>
</dbReference>
<dbReference type="Pfam" id="PF00899">
    <property type="entry name" value="ThiF"/>
    <property type="match status" value="1"/>
</dbReference>
<dbReference type="SUPFAM" id="SSF69572">
    <property type="entry name" value="Activating enzymes of the ubiquitin-like proteins"/>
    <property type="match status" value="1"/>
</dbReference>
<dbReference type="RefSeq" id="WP_108687447.1">
    <property type="nucleotide sequence ID" value="NZ_QCYK01000002.1"/>
</dbReference>
<dbReference type="InterPro" id="IPR045886">
    <property type="entry name" value="ThiF/MoeB/HesA"/>
</dbReference>
<dbReference type="InterPro" id="IPR035985">
    <property type="entry name" value="Ubiquitin-activating_enz"/>
</dbReference>
<dbReference type="Proteomes" id="UP000244450">
    <property type="component" value="Unassembled WGS sequence"/>
</dbReference>
<comment type="similarity">
    <text evidence="1">Belongs to the HesA/MoeB/ThiF family.</text>
</comment>
<dbReference type="EMBL" id="QCYK01000002">
    <property type="protein sequence ID" value="PUZ25607.1"/>
    <property type="molecule type" value="Genomic_DNA"/>
</dbReference>
<dbReference type="AlphaFoldDB" id="A0A2T7BH50"/>
<name>A0A2T7BH50_9BACT</name>
<gene>
    <name evidence="3" type="ORF">DCC81_15135</name>
</gene>
<reference evidence="3 4" key="1">
    <citation type="submission" date="2018-04" db="EMBL/GenBank/DDBJ databases">
        <title>Chitinophaga fuyangensis sp. nov., isolated from soil in a chemical factory.</title>
        <authorList>
            <person name="Chen K."/>
        </authorList>
    </citation>
    <scope>NUCLEOTIDE SEQUENCE [LARGE SCALE GENOMIC DNA]</scope>
    <source>
        <strain evidence="3 4">LY-1</strain>
    </source>
</reference>
<dbReference type="PANTHER" id="PTHR10953:SF102">
    <property type="entry name" value="ADENYLYLTRANSFERASE AND SULFURTRANSFERASE MOCS3"/>
    <property type="match status" value="1"/>
</dbReference>